<comment type="subcellular location">
    <subcellularLocation>
        <location evidence="1">Membrane</location>
        <topology evidence="1">Multi-pass membrane protein</topology>
    </subcellularLocation>
</comment>
<evidence type="ECO:0000313" key="12">
    <source>
        <dbReference type="Proteomes" id="UP000014760"/>
    </source>
</evidence>
<reference evidence="10 12" key="2">
    <citation type="journal article" date="2013" name="Nature">
        <title>Insights into bilaterian evolution from three spiralian genomes.</title>
        <authorList>
            <person name="Simakov O."/>
            <person name="Marletaz F."/>
            <person name="Cho S.J."/>
            <person name="Edsinger-Gonzales E."/>
            <person name="Havlak P."/>
            <person name="Hellsten U."/>
            <person name="Kuo D.H."/>
            <person name="Larsson T."/>
            <person name="Lv J."/>
            <person name="Arendt D."/>
            <person name="Savage R."/>
            <person name="Osoegawa K."/>
            <person name="de Jong P."/>
            <person name="Grimwood J."/>
            <person name="Chapman J.A."/>
            <person name="Shapiro H."/>
            <person name="Aerts A."/>
            <person name="Otillar R.P."/>
            <person name="Terry A.Y."/>
            <person name="Boore J.L."/>
            <person name="Grigoriev I.V."/>
            <person name="Lindberg D.R."/>
            <person name="Seaver E.C."/>
            <person name="Weisblat D.A."/>
            <person name="Putnam N.H."/>
            <person name="Rokhsar D.S."/>
        </authorList>
    </citation>
    <scope>NUCLEOTIDE SEQUENCE</scope>
    <source>
        <strain evidence="10 12">I ESC-2004</strain>
    </source>
</reference>
<feature type="domain" description="G-protein coupled receptors family 1 profile" evidence="9">
    <location>
        <begin position="33"/>
        <end position="290"/>
    </location>
</feature>
<dbReference type="GO" id="GO:0005886">
    <property type="term" value="C:plasma membrane"/>
    <property type="evidence" value="ECO:0007669"/>
    <property type="project" value="TreeGrafter"/>
</dbReference>
<organism evidence="10">
    <name type="scientific">Capitella teleta</name>
    <name type="common">Polychaete worm</name>
    <dbReference type="NCBI Taxonomy" id="283909"/>
    <lineage>
        <taxon>Eukaryota</taxon>
        <taxon>Metazoa</taxon>
        <taxon>Spiralia</taxon>
        <taxon>Lophotrochozoa</taxon>
        <taxon>Annelida</taxon>
        <taxon>Polychaeta</taxon>
        <taxon>Sedentaria</taxon>
        <taxon>Scolecida</taxon>
        <taxon>Capitellidae</taxon>
        <taxon>Capitella</taxon>
    </lineage>
</organism>
<keyword evidence="2 8" id="KW-0812">Transmembrane</keyword>
<dbReference type="SUPFAM" id="SSF81321">
    <property type="entry name" value="Family A G protein-coupled receptor-like"/>
    <property type="match status" value="1"/>
</dbReference>
<feature type="non-terminal residue" evidence="10">
    <location>
        <position position="313"/>
    </location>
</feature>
<name>R7TVY0_CAPTE</name>
<evidence type="ECO:0000256" key="7">
    <source>
        <dbReference type="ARBA" id="ARBA00023224"/>
    </source>
</evidence>
<evidence type="ECO:0000256" key="6">
    <source>
        <dbReference type="ARBA" id="ARBA00023170"/>
    </source>
</evidence>
<accession>R7TVY0</accession>
<keyword evidence="5 8" id="KW-0472">Membrane</keyword>
<keyword evidence="6" id="KW-0675">Receptor</keyword>
<dbReference type="AlphaFoldDB" id="R7TVY0"/>
<dbReference type="GO" id="GO:0008188">
    <property type="term" value="F:neuropeptide receptor activity"/>
    <property type="evidence" value="ECO:0007669"/>
    <property type="project" value="TreeGrafter"/>
</dbReference>
<feature type="transmembrane region" description="Helical" evidence="8">
    <location>
        <begin position="270"/>
        <end position="294"/>
    </location>
</feature>
<dbReference type="InterPro" id="IPR000276">
    <property type="entry name" value="GPCR_Rhodpsn"/>
</dbReference>
<reference evidence="11" key="3">
    <citation type="submission" date="2015-06" db="UniProtKB">
        <authorList>
            <consortium name="EnsemblMetazoa"/>
        </authorList>
    </citation>
    <scope>IDENTIFICATION</scope>
</reference>
<dbReference type="PANTHER" id="PTHR24238">
    <property type="entry name" value="G-PROTEIN COUPLED RECEPTOR"/>
    <property type="match status" value="1"/>
</dbReference>
<dbReference type="EnsemblMetazoa" id="CapteT24737">
    <property type="protein sequence ID" value="CapteP24737"/>
    <property type="gene ID" value="CapteG24737"/>
</dbReference>
<dbReference type="Gene3D" id="1.20.1070.10">
    <property type="entry name" value="Rhodopsin 7-helix transmembrane proteins"/>
    <property type="match status" value="2"/>
</dbReference>
<evidence type="ECO:0000256" key="5">
    <source>
        <dbReference type="ARBA" id="ARBA00023136"/>
    </source>
</evidence>
<evidence type="ECO:0000256" key="8">
    <source>
        <dbReference type="SAM" id="Phobius"/>
    </source>
</evidence>
<proteinExistence type="predicted"/>
<protein>
    <recommendedName>
        <fullName evidence="9">G-protein coupled receptors family 1 profile domain-containing protein</fullName>
    </recommendedName>
</protein>
<sequence>IDFRLPFIKTSLRYVYPLFILLHSVVCVGGFCGNAAMLALIVRRKLYRSPTFFFLANLALSDLLKAVIVLPITVMTQLCGNWVFGSFICFLLPMMHSFPVHASMLTYLVIAVDRYRLIIYPMKTRVPAGLCVIAVWMIGVCVVLPYVVYVKYIDLGSFLGQKFQGVGLCWVHMPEHIQEYIRATFVVISSRLEEPRRSSTYHPNSPLSYPDPDEEDDIEVNIDFRKEKRTQKYLISMIVLFAMCWCPINILGLVNHLVLENEGNAGHLDVTYLTFTFFGFMSTCTTPVLFASWCMSDQAKERLKGYFRFSTKR</sequence>
<evidence type="ECO:0000256" key="3">
    <source>
        <dbReference type="ARBA" id="ARBA00022989"/>
    </source>
</evidence>
<evidence type="ECO:0000313" key="11">
    <source>
        <dbReference type="EnsemblMetazoa" id="CapteP24737"/>
    </source>
</evidence>
<dbReference type="EMBL" id="KB309055">
    <property type="protein sequence ID" value="ELT95621.1"/>
    <property type="molecule type" value="Genomic_DNA"/>
</dbReference>
<evidence type="ECO:0000313" key="10">
    <source>
        <dbReference type="EMBL" id="ELT95621.1"/>
    </source>
</evidence>
<keyword evidence="3 8" id="KW-1133">Transmembrane helix</keyword>
<reference evidence="12" key="1">
    <citation type="submission" date="2012-12" db="EMBL/GenBank/DDBJ databases">
        <authorList>
            <person name="Hellsten U."/>
            <person name="Grimwood J."/>
            <person name="Chapman J.A."/>
            <person name="Shapiro H."/>
            <person name="Aerts A."/>
            <person name="Otillar R.P."/>
            <person name="Terry A.Y."/>
            <person name="Boore J.L."/>
            <person name="Simakov O."/>
            <person name="Marletaz F."/>
            <person name="Cho S.-J."/>
            <person name="Edsinger-Gonzales E."/>
            <person name="Havlak P."/>
            <person name="Kuo D.-H."/>
            <person name="Larsson T."/>
            <person name="Lv J."/>
            <person name="Arendt D."/>
            <person name="Savage R."/>
            <person name="Osoegawa K."/>
            <person name="de Jong P."/>
            <person name="Lindberg D.R."/>
            <person name="Seaver E.C."/>
            <person name="Weisblat D.A."/>
            <person name="Putnam N.H."/>
            <person name="Grigoriev I.V."/>
            <person name="Rokhsar D.S."/>
        </authorList>
    </citation>
    <scope>NUCLEOTIDE SEQUENCE</scope>
    <source>
        <strain evidence="12">I ESC-2004</strain>
    </source>
</reference>
<dbReference type="OrthoDB" id="5975336at2759"/>
<dbReference type="InterPro" id="IPR017452">
    <property type="entry name" value="GPCR_Rhodpsn_7TM"/>
</dbReference>
<evidence type="ECO:0000259" key="9">
    <source>
        <dbReference type="PROSITE" id="PS50262"/>
    </source>
</evidence>
<keyword evidence="4" id="KW-0297">G-protein coupled receptor</keyword>
<dbReference type="PRINTS" id="PR00237">
    <property type="entry name" value="GPCRRHODOPSN"/>
</dbReference>
<keyword evidence="7" id="KW-0807">Transducer</keyword>
<feature type="transmembrane region" description="Helical" evidence="8">
    <location>
        <begin position="14"/>
        <end position="40"/>
    </location>
</feature>
<dbReference type="PROSITE" id="PS50262">
    <property type="entry name" value="G_PROTEIN_RECEP_F1_2"/>
    <property type="match status" value="1"/>
</dbReference>
<gene>
    <name evidence="10" type="ORF">CAPTEDRAFT_24737</name>
</gene>
<dbReference type="HOGENOM" id="CLU_009579_6_1_1"/>
<dbReference type="EMBL" id="AMQN01011719">
    <property type="status" value="NOT_ANNOTATED_CDS"/>
    <property type="molecule type" value="Genomic_DNA"/>
</dbReference>
<evidence type="ECO:0000256" key="4">
    <source>
        <dbReference type="ARBA" id="ARBA00023040"/>
    </source>
</evidence>
<evidence type="ECO:0000256" key="2">
    <source>
        <dbReference type="ARBA" id="ARBA00022692"/>
    </source>
</evidence>
<feature type="transmembrane region" description="Helical" evidence="8">
    <location>
        <begin position="82"/>
        <end position="110"/>
    </location>
</feature>
<dbReference type="Pfam" id="PF00001">
    <property type="entry name" value="7tm_1"/>
    <property type="match status" value="2"/>
</dbReference>
<evidence type="ECO:0000256" key="1">
    <source>
        <dbReference type="ARBA" id="ARBA00004141"/>
    </source>
</evidence>
<keyword evidence="12" id="KW-1185">Reference proteome</keyword>
<feature type="transmembrane region" description="Helical" evidence="8">
    <location>
        <begin position="130"/>
        <end position="149"/>
    </location>
</feature>
<feature type="non-terminal residue" evidence="10">
    <location>
        <position position="1"/>
    </location>
</feature>
<feature type="transmembrane region" description="Helical" evidence="8">
    <location>
        <begin position="233"/>
        <end position="258"/>
    </location>
</feature>
<dbReference type="Proteomes" id="UP000014760">
    <property type="component" value="Unassembled WGS sequence"/>
</dbReference>
<feature type="transmembrane region" description="Helical" evidence="8">
    <location>
        <begin position="52"/>
        <end position="76"/>
    </location>
</feature>
<dbReference type="PANTHER" id="PTHR24238:SF69">
    <property type="entry name" value="G-PROTEIN COUPLED RECEPTOR 165"/>
    <property type="match status" value="1"/>
</dbReference>
<dbReference type="OMA" id="EQYLGHQ"/>